<dbReference type="PANTHER" id="PTHR37014">
    <property type="entry name" value="EXPRESSION LETHALITY PROTEIN HEL10, PUTATIVE (AFU_ORTHOLOGUE AFUA_1G06580)-RELATED"/>
    <property type="match status" value="1"/>
</dbReference>
<feature type="compositionally biased region" description="Basic and acidic residues" evidence="1">
    <location>
        <begin position="151"/>
        <end position="183"/>
    </location>
</feature>
<dbReference type="InterPro" id="IPR011058">
    <property type="entry name" value="Cyanovirin-N"/>
</dbReference>
<reference evidence="3 4" key="1">
    <citation type="submission" date="2016-05" db="EMBL/GenBank/DDBJ databases">
        <title>Comparative analysis of secretome profiles of manganese(II)-oxidizing ascomycete fungi.</title>
        <authorList>
            <consortium name="DOE Joint Genome Institute"/>
            <person name="Zeiner C.A."/>
            <person name="Purvine S.O."/>
            <person name="Zink E.M."/>
            <person name="Wu S."/>
            <person name="Pasa-Tolic L."/>
            <person name="Chaput D.L."/>
            <person name="Haridas S."/>
            <person name="Grigoriev I.V."/>
            <person name="Santelli C.M."/>
            <person name="Hansel C.M."/>
        </authorList>
    </citation>
    <scope>NUCLEOTIDE SEQUENCE [LARGE SCALE GENOMIC DNA]</scope>
    <source>
        <strain evidence="3 4">AP3s5-JAC2a</strain>
    </source>
</reference>
<dbReference type="Gene3D" id="2.30.60.10">
    <property type="entry name" value="Cyanovirin-N"/>
    <property type="match status" value="1"/>
</dbReference>
<dbReference type="InterPro" id="IPR018392">
    <property type="entry name" value="LysM"/>
</dbReference>
<dbReference type="AlphaFoldDB" id="A0A177CV91"/>
<dbReference type="SUPFAM" id="SSF51322">
    <property type="entry name" value="Cyanovirin-N"/>
    <property type="match status" value="1"/>
</dbReference>
<evidence type="ECO:0000313" key="3">
    <source>
        <dbReference type="EMBL" id="OAG10812.1"/>
    </source>
</evidence>
<dbReference type="SMART" id="SM00257">
    <property type="entry name" value="LysM"/>
    <property type="match status" value="1"/>
</dbReference>
<dbReference type="CDD" id="cd00118">
    <property type="entry name" value="LysM"/>
    <property type="match status" value="1"/>
</dbReference>
<feature type="region of interest" description="Disordered" evidence="1">
    <location>
        <begin position="1"/>
        <end position="100"/>
    </location>
</feature>
<dbReference type="OrthoDB" id="2107166at2759"/>
<dbReference type="PANTHER" id="PTHR37014:SF1">
    <property type="entry name" value="EXPRESSION LETHALITY PROTEIN HEL10, PUTATIVE (AFU_ORTHOLOGUE AFUA_1G06580)-RELATED"/>
    <property type="match status" value="1"/>
</dbReference>
<dbReference type="PROSITE" id="PS51782">
    <property type="entry name" value="LYSM"/>
    <property type="match status" value="1"/>
</dbReference>
<dbReference type="InterPro" id="IPR036673">
    <property type="entry name" value="Cyanovirin-N_sf"/>
</dbReference>
<keyword evidence="4" id="KW-1185">Reference proteome</keyword>
<dbReference type="InParanoid" id="A0A177CV91"/>
<evidence type="ECO:0000259" key="2">
    <source>
        <dbReference type="PROSITE" id="PS51782"/>
    </source>
</evidence>
<dbReference type="Gene3D" id="3.10.350.10">
    <property type="entry name" value="LysM domain"/>
    <property type="match status" value="1"/>
</dbReference>
<dbReference type="SUPFAM" id="SSF54106">
    <property type="entry name" value="LysM domain"/>
    <property type="match status" value="1"/>
</dbReference>
<name>A0A177CV91_9PLEO</name>
<organism evidence="3 4">
    <name type="scientific">Paraphaeosphaeria sporulosa</name>
    <dbReference type="NCBI Taxonomy" id="1460663"/>
    <lineage>
        <taxon>Eukaryota</taxon>
        <taxon>Fungi</taxon>
        <taxon>Dikarya</taxon>
        <taxon>Ascomycota</taxon>
        <taxon>Pezizomycotina</taxon>
        <taxon>Dothideomycetes</taxon>
        <taxon>Pleosporomycetidae</taxon>
        <taxon>Pleosporales</taxon>
        <taxon>Massarineae</taxon>
        <taxon>Didymosphaeriaceae</taxon>
        <taxon>Paraphaeosphaeria</taxon>
    </lineage>
</organism>
<dbReference type="EMBL" id="KV441549">
    <property type="protein sequence ID" value="OAG10812.1"/>
    <property type="molecule type" value="Genomic_DNA"/>
</dbReference>
<feature type="region of interest" description="Disordered" evidence="1">
    <location>
        <begin position="147"/>
        <end position="190"/>
    </location>
</feature>
<dbReference type="RefSeq" id="XP_018041177.1">
    <property type="nucleotide sequence ID" value="XM_018177798.1"/>
</dbReference>
<dbReference type="Pfam" id="PF01476">
    <property type="entry name" value="LysM"/>
    <property type="match status" value="1"/>
</dbReference>
<accession>A0A177CV91</accession>
<gene>
    <name evidence="3" type="ORF">CC84DRAFT_1161662</name>
</gene>
<protein>
    <submittedName>
        <fullName evidence="3">CNVH-domain-containing protein</fullName>
    </submittedName>
</protein>
<evidence type="ECO:0000256" key="1">
    <source>
        <dbReference type="SAM" id="MobiDB-lite"/>
    </source>
</evidence>
<dbReference type="Pfam" id="PF08881">
    <property type="entry name" value="CVNH"/>
    <property type="match status" value="1"/>
</dbReference>
<dbReference type="Proteomes" id="UP000077069">
    <property type="component" value="Unassembled WGS sequence"/>
</dbReference>
<evidence type="ECO:0000313" key="4">
    <source>
        <dbReference type="Proteomes" id="UP000077069"/>
    </source>
</evidence>
<dbReference type="GeneID" id="28761284"/>
<dbReference type="InterPro" id="IPR036779">
    <property type="entry name" value="LysM_dom_sf"/>
</dbReference>
<feature type="compositionally biased region" description="Low complexity" evidence="1">
    <location>
        <begin position="27"/>
        <end position="68"/>
    </location>
</feature>
<sequence>MYNNNNNNGYQQQGGYQQDSRQGLANEYYSEGQGQQYGGNQQSYNQPPPQYQQQTLQYGQQPQHHGGYNSPPPNESYGQRDNRDPEYGAPPSTDGQETSRGFLGAAAGAAVGGYGAYKLAGPATGHSKTSGLVGALGGALTGHVIQNGASHWKDKRDEKKEKEKWEKDEKQNGGRRDSNEHRLGGNFAGGFTRSSRDVRLDAHGEFNLHAQCRREDGSWQGSTLSLNRILENDDGSFRWSSGRPSGGSSAITVQAGDTLRAIAARHNCDFHELARHNGIQNEDMIYPGQRLEVPGGGYSGGGGAANFGASARNVRLVEGGQVLEGELRRGGDWVTSRIVLDERIGNKNGCLELV</sequence>
<dbReference type="SMART" id="SM01111">
    <property type="entry name" value="CVNH"/>
    <property type="match status" value="1"/>
</dbReference>
<proteinExistence type="predicted"/>
<feature type="domain" description="LysM" evidence="2">
    <location>
        <begin position="249"/>
        <end position="293"/>
    </location>
</feature>
<feature type="compositionally biased region" description="Low complexity" evidence="1">
    <location>
        <begin position="1"/>
        <end position="18"/>
    </location>
</feature>